<dbReference type="InterPro" id="IPR036322">
    <property type="entry name" value="WD40_repeat_dom_sf"/>
</dbReference>
<organism evidence="2 3">
    <name type="scientific">Oryctes borbonicus</name>
    <dbReference type="NCBI Taxonomy" id="1629725"/>
    <lineage>
        <taxon>Eukaryota</taxon>
        <taxon>Metazoa</taxon>
        <taxon>Ecdysozoa</taxon>
        <taxon>Arthropoda</taxon>
        <taxon>Hexapoda</taxon>
        <taxon>Insecta</taxon>
        <taxon>Pterygota</taxon>
        <taxon>Neoptera</taxon>
        <taxon>Endopterygota</taxon>
        <taxon>Coleoptera</taxon>
        <taxon>Polyphaga</taxon>
        <taxon>Scarabaeiformia</taxon>
        <taxon>Scarabaeidae</taxon>
        <taxon>Dynastinae</taxon>
        <taxon>Oryctes</taxon>
    </lineage>
</organism>
<dbReference type="AlphaFoldDB" id="A0A0T6B6K3"/>
<sequence length="369" mass="43589">MIQKQKIMLPSETIERILSFCDGRTLYNARHVNQNWRQIVDYLTVKTKIWKYCCYEEISPDQMIEYLERFNVSPADDKFKLIYENWLTWKDITNNVDFDIMLCPADIPRITCLAAAGRFIAVGSEDGKVRLYNDSWDFLYTTRHVAVKVLDITFFDDDRDLYMGSVWPFIIIYYKCSTLYLMDYEDRFVDPFVVHDVKLYSVYKKYLCLVKTGGRISIVEWKSHPDGRKRLLESTYVRIYSPNEVTGVSIWNGLCLFLMNSDVKTLQYDIQPITTVEKKTRLKFCIKNDIRMEQTCQIFRRNIIISLSNDKDRQLMELFILGSSREYSKKLFHPWEVLESSITCMYLYGNTFILGVDIGDVCLSSCKYL</sequence>
<dbReference type="Pfam" id="PF00646">
    <property type="entry name" value="F-box"/>
    <property type="match status" value="1"/>
</dbReference>
<comment type="caution">
    <text evidence="2">The sequence shown here is derived from an EMBL/GenBank/DDBJ whole genome shotgun (WGS) entry which is preliminary data.</text>
</comment>
<dbReference type="Proteomes" id="UP000051574">
    <property type="component" value="Unassembled WGS sequence"/>
</dbReference>
<gene>
    <name evidence="2" type="ORF">AMK59_4650</name>
</gene>
<protein>
    <submittedName>
        <fullName evidence="2">F-box domain-containing protein</fullName>
    </submittedName>
</protein>
<dbReference type="InterPro" id="IPR015943">
    <property type="entry name" value="WD40/YVTN_repeat-like_dom_sf"/>
</dbReference>
<dbReference type="PROSITE" id="PS50181">
    <property type="entry name" value="FBOX"/>
    <property type="match status" value="1"/>
</dbReference>
<proteinExistence type="predicted"/>
<evidence type="ECO:0000313" key="3">
    <source>
        <dbReference type="Proteomes" id="UP000051574"/>
    </source>
</evidence>
<evidence type="ECO:0000313" key="2">
    <source>
        <dbReference type="EMBL" id="KRT82985.1"/>
    </source>
</evidence>
<accession>A0A0T6B6K3</accession>
<reference evidence="2 3" key="1">
    <citation type="submission" date="2015-09" db="EMBL/GenBank/DDBJ databases">
        <title>Draft genome of the scarab beetle Oryctes borbonicus.</title>
        <authorList>
            <person name="Meyer J.M."/>
            <person name="Markov G.V."/>
            <person name="Baskaran P."/>
            <person name="Herrmann M."/>
            <person name="Sommer R.J."/>
            <person name="Roedelsperger C."/>
        </authorList>
    </citation>
    <scope>NUCLEOTIDE SEQUENCE [LARGE SCALE GENOMIC DNA]</scope>
    <source>
        <strain evidence="2">OB123</strain>
        <tissue evidence="2">Whole animal</tissue>
    </source>
</reference>
<dbReference type="InterPro" id="IPR036047">
    <property type="entry name" value="F-box-like_dom_sf"/>
</dbReference>
<dbReference type="OrthoDB" id="2095648at2759"/>
<dbReference type="SMART" id="SM00256">
    <property type="entry name" value="FBOX"/>
    <property type="match status" value="1"/>
</dbReference>
<dbReference type="InterPro" id="IPR001810">
    <property type="entry name" value="F-box_dom"/>
</dbReference>
<name>A0A0T6B6K3_9SCAR</name>
<keyword evidence="3" id="KW-1185">Reference proteome</keyword>
<dbReference type="Gene3D" id="2.130.10.10">
    <property type="entry name" value="YVTN repeat-like/Quinoprotein amine dehydrogenase"/>
    <property type="match status" value="1"/>
</dbReference>
<dbReference type="SUPFAM" id="SSF81383">
    <property type="entry name" value="F-box domain"/>
    <property type="match status" value="1"/>
</dbReference>
<dbReference type="Gene3D" id="1.20.1280.50">
    <property type="match status" value="1"/>
</dbReference>
<dbReference type="SUPFAM" id="SSF50978">
    <property type="entry name" value="WD40 repeat-like"/>
    <property type="match status" value="1"/>
</dbReference>
<dbReference type="EMBL" id="LJIG01009485">
    <property type="protein sequence ID" value="KRT82985.1"/>
    <property type="molecule type" value="Genomic_DNA"/>
</dbReference>
<evidence type="ECO:0000259" key="1">
    <source>
        <dbReference type="PROSITE" id="PS50181"/>
    </source>
</evidence>
<feature type="domain" description="F-box" evidence="1">
    <location>
        <begin position="3"/>
        <end position="53"/>
    </location>
</feature>